<accession>C7PYI5</accession>
<sequence>MNRPHPHRGSVTDRAAVPARSGTGESGFCTSDRRAEHSHPRSTFQTARTISCTTGSHPALGSRAEHSHPRSTFLTARTILCTTGSHPALGSRAKHNHPRTTCSRPVSLSARAISCAAGSQPVVLIESLRP</sequence>
<reference evidence="2 3" key="1">
    <citation type="journal article" date="2009" name="Stand. Genomic Sci.">
        <title>Complete genome sequence of Catenulispora acidiphila type strain (ID 139908).</title>
        <authorList>
            <person name="Copeland A."/>
            <person name="Lapidus A."/>
            <person name="Glavina Del Rio T."/>
            <person name="Nolan M."/>
            <person name="Lucas S."/>
            <person name="Chen F."/>
            <person name="Tice H."/>
            <person name="Cheng J.F."/>
            <person name="Bruce D."/>
            <person name="Goodwin L."/>
            <person name="Pitluck S."/>
            <person name="Mikhailova N."/>
            <person name="Pati A."/>
            <person name="Ivanova N."/>
            <person name="Mavromatis K."/>
            <person name="Chen A."/>
            <person name="Palaniappan K."/>
            <person name="Chain P."/>
            <person name="Land M."/>
            <person name="Hauser L."/>
            <person name="Chang Y.J."/>
            <person name="Jeffries C.D."/>
            <person name="Chertkov O."/>
            <person name="Brettin T."/>
            <person name="Detter J.C."/>
            <person name="Han C."/>
            <person name="Ali Z."/>
            <person name="Tindall B.J."/>
            <person name="Goker M."/>
            <person name="Bristow J."/>
            <person name="Eisen J.A."/>
            <person name="Markowitz V."/>
            <person name="Hugenholtz P."/>
            <person name="Kyrpides N.C."/>
            <person name="Klenk H.P."/>
        </authorList>
    </citation>
    <scope>NUCLEOTIDE SEQUENCE [LARGE SCALE GENOMIC DNA]</scope>
    <source>
        <strain evidence="3">DSM 44928 / JCM 14897 / NBRC 102108 / NRRL B-24433 / ID139908</strain>
    </source>
</reference>
<dbReference type="KEGG" id="cai:Caci_8484"/>
<dbReference type="STRING" id="479433.Caci_8484"/>
<organism evidence="2 3">
    <name type="scientific">Catenulispora acidiphila (strain DSM 44928 / JCM 14897 / NBRC 102108 / NRRL B-24433 / ID139908)</name>
    <dbReference type="NCBI Taxonomy" id="479433"/>
    <lineage>
        <taxon>Bacteria</taxon>
        <taxon>Bacillati</taxon>
        <taxon>Actinomycetota</taxon>
        <taxon>Actinomycetes</taxon>
        <taxon>Catenulisporales</taxon>
        <taxon>Catenulisporaceae</taxon>
        <taxon>Catenulispora</taxon>
    </lineage>
</organism>
<evidence type="ECO:0000313" key="3">
    <source>
        <dbReference type="Proteomes" id="UP000000851"/>
    </source>
</evidence>
<dbReference type="Proteomes" id="UP000000851">
    <property type="component" value="Chromosome"/>
</dbReference>
<dbReference type="EMBL" id="CP001700">
    <property type="protein sequence ID" value="ACU77307.1"/>
    <property type="molecule type" value="Genomic_DNA"/>
</dbReference>
<dbReference type="HOGENOM" id="CLU_1934256_0_0_11"/>
<dbReference type="InParanoid" id="C7PYI5"/>
<feature type="region of interest" description="Disordered" evidence="1">
    <location>
        <begin position="1"/>
        <end position="70"/>
    </location>
</feature>
<name>C7PYI5_CATAD</name>
<proteinExistence type="predicted"/>
<evidence type="ECO:0000256" key="1">
    <source>
        <dbReference type="SAM" id="MobiDB-lite"/>
    </source>
</evidence>
<keyword evidence="3" id="KW-1185">Reference proteome</keyword>
<feature type="compositionally biased region" description="Polar residues" evidence="1">
    <location>
        <begin position="41"/>
        <end position="56"/>
    </location>
</feature>
<protein>
    <submittedName>
        <fullName evidence="2">Uncharacterized protein</fullName>
    </submittedName>
</protein>
<dbReference type="AlphaFoldDB" id="C7PYI5"/>
<gene>
    <name evidence="2" type="ordered locus">Caci_8484</name>
</gene>
<evidence type="ECO:0000313" key="2">
    <source>
        <dbReference type="EMBL" id="ACU77307.1"/>
    </source>
</evidence>